<organism evidence="1 2">
    <name type="scientific">Caerostris darwini</name>
    <dbReference type="NCBI Taxonomy" id="1538125"/>
    <lineage>
        <taxon>Eukaryota</taxon>
        <taxon>Metazoa</taxon>
        <taxon>Ecdysozoa</taxon>
        <taxon>Arthropoda</taxon>
        <taxon>Chelicerata</taxon>
        <taxon>Arachnida</taxon>
        <taxon>Araneae</taxon>
        <taxon>Araneomorphae</taxon>
        <taxon>Entelegynae</taxon>
        <taxon>Araneoidea</taxon>
        <taxon>Araneidae</taxon>
        <taxon>Caerostris</taxon>
    </lineage>
</organism>
<dbReference type="AlphaFoldDB" id="A0AAV4NFE7"/>
<dbReference type="EMBL" id="BPLQ01001567">
    <property type="protein sequence ID" value="GIX83040.1"/>
    <property type="molecule type" value="Genomic_DNA"/>
</dbReference>
<accession>A0AAV4NFE7</accession>
<protein>
    <submittedName>
        <fullName evidence="1">Uncharacterized protein</fullName>
    </submittedName>
</protein>
<sequence>MTSRVRHETLAILFSILIGEKKKEKERWHITRTKNRFGNSVAIPGWDRHTKAFHRILPDFLQADIDSWHHYPRREMDRCHMDASFVSGYLFACYNWAFSHGPKGISGCRFGGPTSQQGDLLAVRVLRD</sequence>
<evidence type="ECO:0000313" key="1">
    <source>
        <dbReference type="EMBL" id="GIX83040.1"/>
    </source>
</evidence>
<keyword evidence="2" id="KW-1185">Reference proteome</keyword>
<comment type="caution">
    <text evidence="1">The sequence shown here is derived from an EMBL/GenBank/DDBJ whole genome shotgun (WGS) entry which is preliminary data.</text>
</comment>
<evidence type="ECO:0000313" key="2">
    <source>
        <dbReference type="Proteomes" id="UP001054837"/>
    </source>
</evidence>
<gene>
    <name evidence="1" type="ORF">CDAR_302491</name>
</gene>
<dbReference type="Proteomes" id="UP001054837">
    <property type="component" value="Unassembled WGS sequence"/>
</dbReference>
<proteinExistence type="predicted"/>
<name>A0AAV4NFE7_9ARAC</name>
<reference evidence="1 2" key="1">
    <citation type="submission" date="2021-06" db="EMBL/GenBank/DDBJ databases">
        <title>Caerostris darwini draft genome.</title>
        <authorList>
            <person name="Kono N."/>
            <person name="Arakawa K."/>
        </authorList>
    </citation>
    <scope>NUCLEOTIDE SEQUENCE [LARGE SCALE GENOMIC DNA]</scope>
</reference>